<evidence type="ECO:0008006" key="3">
    <source>
        <dbReference type="Google" id="ProtNLM"/>
    </source>
</evidence>
<gene>
    <name evidence="1" type="ORF">CMU51_04205</name>
</gene>
<dbReference type="EMBL" id="NWGY01000004">
    <property type="protein sequence ID" value="MDV3663256.1"/>
    <property type="molecule type" value="Genomic_DNA"/>
</dbReference>
<sequence length="62" mass="6829">MDLKKLNLVELSAQEMQDVTGGSFFGRVWNWIKEHLALKIFDYGETIETSGSAVGGSITVPI</sequence>
<accession>A0AAE4NXI7</accession>
<dbReference type="AlphaFoldDB" id="A0AAE4NXI7"/>
<protein>
    <recommendedName>
        <fullName evidence="3">Bacteriocin</fullName>
    </recommendedName>
</protein>
<evidence type="ECO:0000313" key="1">
    <source>
        <dbReference type="EMBL" id="MDV3663256.1"/>
    </source>
</evidence>
<proteinExistence type="predicted"/>
<evidence type="ECO:0000313" key="2">
    <source>
        <dbReference type="Proteomes" id="UP001189000"/>
    </source>
</evidence>
<dbReference type="Proteomes" id="UP001189000">
    <property type="component" value="Unassembled WGS sequence"/>
</dbReference>
<organism evidence="1 2">
    <name type="scientific">Elizabethkingia anophelis</name>
    <dbReference type="NCBI Taxonomy" id="1117645"/>
    <lineage>
        <taxon>Bacteria</taxon>
        <taxon>Pseudomonadati</taxon>
        <taxon>Bacteroidota</taxon>
        <taxon>Flavobacteriia</taxon>
        <taxon>Flavobacteriales</taxon>
        <taxon>Weeksellaceae</taxon>
        <taxon>Elizabethkingia</taxon>
    </lineage>
</organism>
<reference evidence="1" key="1">
    <citation type="submission" date="2023-02" db="EMBL/GenBank/DDBJ databases">
        <title>Elizabethkingia anophelis draft genomes.</title>
        <authorList>
            <person name="Nicholson A.C."/>
            <person name="Whitney A.M."/>
            <person name="Humrighouse B.W."/>
            <person name="Villarma A."/>
            <person name="Bell M."/>
            <person name="Mcquiston J."/>
        </authorList>
    </citation>
    <scope>NUCLEOTIDE SEQUENCE</scope>
    <source>
        <strain evidence="1">B4955</strain>
    </source>
</reference>
<name>A0AAE4NXI7_9FLAO</name>
<comment type="caution">
    <text evidence="1">The sequence shown here is derived from an EMBL/GenBank/DDBJ whole genome shotgun (WGS) entry which is preliminary data.</text>
</comment>